<dbReference type="Proteomes" id="UP000078003">
    <property type="component" value="Unassembled WGS sequence"/>
</dbReference>
<protein>
    <submittedName>
        <fullName evidence="3">Oxidoreductase</fullName>
    </submittedName>
</protein>
<dbReference type="PROSITE" id="PS51176">
    <property type="entry name" value="PDH_ADH"/>
    <property type="match status" value="1"/>
</dbReference>
<evidence type="ECO:0000313" key="4">
    <source>
        <dbReference type="Proteomes" id="UP000078003"/>
    </source>
</evidence>
<proteinExistence type="predicted"/>
<dbReference type="GO" id="GO:0006571">
    <property type="term" value="P:tyrosine biosynthetic process"/>
    <property type="evidence" value="ECO:0007669"/>
    <property type="project" value="InterPro"/>
</dbReference>
<dbReference type="InterPro" id="IPR003099">
    <property type="entry name" value="Prephen_DH"/>
</dbReference>
<evidence type="ECO:0000313" key="3">
    <source>
        <dbReference type="EMBL" id="OAM17084.1"/>
    </source>
</evidence>
<evidence type="ECO:0000256" key="1">
    <source>
        <dbReference type="ARBA" id="ARBA00023002"/>
    </source>
</evidence>
<dbReference type="InterPro" id="IPR046826">
    <property type="entry name" value="PDH_N"/>
</dbReference>
<sequence>MALLRRMVVVGVGLIGGSLALDVKRLGLADCVAGVDTDAANLRQALDLGVVDEGFASLGQALSADTDWVLLAAPVGAVGRICSELAPLLPGGCVVSDVGSTKQSVLAAFARYLPDAWPRCVAAHPIAGTERSGAAAAQAGLFAGKRLIMCPHERQDAAALTRVAALWQAVGARVEHMDAAAHDAAFAAVSHLPQLLAYAYMRQITLAAESEEWLRLAGSGFRDFSRLAASEPAMWADIALANRENLLALLDGQQQQLARLRECLAQEDGAGLREMFAEASTARREWENGRG</sequence>
<dbReference type="GO" id="GO:0008977">
    <property type="term" value="F:prephenate dehydrogenase (NAD+) activity"/>
    <property type="evidence" value="ECO:0007669"/>
    <property type="project" value="InterPro"/>
</dbReference>
<dbReference type="InterPro" id="IPR046825">
    <property type="entry name" value="PDH_C"/>
</dbReference>
<dbReference type="InterPro" id="IPR050812">
    <property type="entry name" value="Preph/Arog_dehydrog"/>
</dbReference>
<dbReference type="Gene3D" id="1.10.3660.10">
    <property type="entry name" value="6-phosphogluconate dehydrogenase C-terminal like domain"/>
    <property type="match status" value="1"/>
</dbReference>
<dbReference type="GO" id="GO:0004665">
    <property type="term" value="F:prephenate dehydrogenase (NADP+) activity"/>
    <property type="evidence" value="ECO:0007669"/>
    <property type="project" value="InterPro"/>
</dbReference>
<name>A0A1A9RFE5_EIKCO</name>
<dbReference type="InterPro" id="IPR008927">
    <property type="entry name" value="6-PGluconate_DH-like_C_sf"/>
</dbReference>
<dbReference type="AlphaFoldDB" id="A0A1A9RFE5"/>
<evidence type="ECO:0000259" key="2">
    <source>
        <dbReference type="PROSITE" id="PS51176"/>
    </source>
</evidence>
<reference evidence="4" key="1">
    <citation type="submission" date="2016-05" db="EMBL/GenBank/DDBJ databases">
        <title>Draft genome of Corynebacterium afermentans subsp. afermentans LCDC 88199T.</title>
        <authorList>
            <person name="Bernier A.-M."/>
            <person name="Bernard K."/>
        </authorList>
    </citation>
    <scope>NUCLEOTIDE SEQUENCE [LARGE SCALE GENOMIC DNA]</scope>
    <source>
        <strain evidence="4">NML01-0328</strain>
    </source>
</reference>
<dbReference type="PANTHER" id="PTHR21363:SF0">
    <property type="entry name" value="PREPHENATE DEHYDROGENASE [NADP(+)]"/>
    <property type="match status" value="1"/>
</dbReference>
<dbReference type="PANTHER" id="PTHR21363">
    <property type="entry name" value="PREPHENATE DEHYDROGENASE"/>
    <property type="match status" value="1"/>
</dbReference>
<dbReference type="SUPFAM" id="SSF51735">
    <property type="entry name" value="NAD(P)-binding Rossmann-fold domains"/>
    <property type="match status" value="1"/>
</dbReference>
<gene>
    <name evidence="3" type="ORF">A7P85_04820</name>
</gene>
<keyword evidence="1" id="KW-0560">Oxidoreductase</keyword>
<dbReference type="RefSeq" id="WP_064084518.1">
    <property type="nucleotide sequence ID" value="NZ_LXSF01000003.1"/>
</dbReference>
<dbReference type="Gene3D" id="3.40.50.720">
    <property type="entry name" value="NAD(P)-binding Rossmann-like Domain"/>
    <property type="match status" value="1"/>
</dbReference>
<dbReference type="Pfam" id="PF20463">
    <property type="entry name" value="PDH_C"/>
    <property type="match status" value="1"/>
</dbReference>
<dbReference type="Pfam" id="PF02153">
    <property type="entry name" value="PDH_N"/>
    <property type="match status" value="1"/>
</dbReference>
<feature type="domain" description="Prephenate/arogenate dehydrogenase" evidence="2">
    <location>
        <begin position="5"/>
        <end position="291"/>
    </location>
</feature>
<accession>A0A1A9RFE5</accession>
<dbReference type="EMBL" id="LXSF01000003">
    <property type="protein sequence ID" value="OAM17084.1"/>
    <property type="molecule type" value="Genomic_DNA"/>
</dbReference>
<organism evidence="3 4">
    <name type="scientific">Eikenella corrodens</name>
    <dbReference type="NCBI Taxonomy" id="539"/>
    <lineage>
        <taxon>Bacteria</taxon>
        <taxon>Pseudomonadati</taxon>
        <taxon>Pseudomonadota</taxon>
        <taxon>Betaproteobacteria</taxon>
        <taxon>Neisseriales</taxon>
        <taxon>Neisseriaceae</taxon>
        <taxon>Eikenella</taxon>
    </lineage>
</organism>
<comment type="caution">
    <text evidence="3">The sequence shown here is derived from an EMBL/GenBank/DDBJ whole genome shotgun (WGS) entry which is preliminary data.</text>
</comment>
<dbReference type="SUPFAM" id="SSF48179">
    <property type="entry name" value="6-phosphogluconate dehydrogenase C-terminal domain-like"/>
    <property type="match status" value="1"/>
</dbReference>
<dbReference type="InterPro" id="IPR036291">
    <property type="entry name" value="NAD(P)-bd_dom_sf"/>
</dbReference>
<dbReference type="GO" id="GO:0070403">
    <property type="term" value="F:NAD+ binding"/>
    <property type="evidence" value="ECO:0007669"/>
    <property type="project" value="InterPro"/>
</dbReference>
<dbReference type="FunFam" id="3.40.50.720:FF:000208">
    <property type="entry name" value="Prephenate dehydrogenase"/>
    <property type="match status" value="1"/>
</dbReference>